<dbReference type="RefSeq" id="XP_022473527.1">
    <property type="nucleotide sequence ID" value="XM_022619923.1"/>
</dbReference>
<dbReference type="Proteomes" id="UP000176998">
    <property type="component" value="Unassembled WGS sequence"/>
</dbReference>
<name>A0A1G4B4P2_9PEZI</name>
<gene>
    <name evidence="1" type="ORF">CORC01_08290</name>
</gene>
<dbReference type="GeneID" id="34561433"/>
<evidence type="ECO:0000313" key="2">
    <source>
        <dbReference type="Proteomes" id="UP000176998"/>
    </source>
</evidence>
<sequence length="92" mass="10510">WEAVKVEDGEQDQRGFWGRVCLFLVFKTKQPRLTSNCGSDETWIQWATTRSLLQWQGSGRPAEQWVQAAPEASVVIFSALPLPTYLFTSRYG</sequence>
<organism evidence="1 2">
    <name type="scientific">Colletotrichum orchidophilum</name>
    <dbReference type="NCBI Taxonomy" id="1209926"/>
    <lineage>
        <taxon>Eukaryota</taxon>
        <taxon>Fungi</taxon>
        <taxon>Dikarya</taxon>
        <taxon>Ascomycota</taxon>
        <taxon>Pezizomycotina</taxon>
        <taxon>Sordariomycetes</taxon>
        <taxon>Hypocreomycetidae</taxon>
        <taxon>Glomerellales</taxon>
        <taxon>Glomerellaceae</taxon>
        <taxon>Colletotrichum</taxon>
    </lineage>
</organism>
<accession>A0A1G4B4P2</accession>
<protein>
    <submittedName>
        <fullName evidence="1">Uncharacterized protein</fullName>
    </submittedName>
</protein>
<comment type="caution">
    <text evidence="1">The sequence shown here is derived from an EMBL/GenBank/DDBJ whole genome shotgun (WGS) entry which is preliminary data.</text>
</comment>
<keyword evidence="2" id="KW-1185">Reference proteome</keyword>
<reference evidence="1 2" key="1">
    <citation type="submission" date="2016-09" db="EMBL/GenBank/DDBJ databases">
        <authorList>
            <person name="Capua I."/>
            <person name="De Benedictis P."/>
            <person name="Joannis T."/>
            <person name="Lombin L.H."/>
            <person name="Cattoli G."/>
        </authorList>
    </citation>
    <scope>NUCLEOTIDE SEQUENCE [LARGE SCALE GENOMIC DNA]</scope>
    <source>
        <strain evidence="1 2">IMI 309357</strain>
    </source>
</reference>
<dbReference type="AlphaFoldDB" id="A0A1G4B4P2"/>
<feature type="non-terminal residue" evidence="1">
    <location>
        <position position="1"/>
    </location>
</feature>
<proteinExistence type="predicted"/>
<dbReference type="EMBL" id="MJBS01000070">
    <property type="protein sequence ID" value="OHE96367.1"/>
    <property type="molecule type" value="Genomic_DNA"/>
</dbReference>
<evidence type="ECO:0000313" key="1">
    <source>
        <dbReference type="EMBL" id="OHE96367.1"/>
    </source>
</evidence>